<proteinExistence type="predicted"/>
<sequence length="37" mass="4091">MADIDSSKDVYLFTHGRADLLEKSTNALTTNGFSKDK</sequence>
<name>A0A382FAX8_9ZZZZ</name>
<dbReference type="AlphaFoldDB" id="A0A382FAX8"/>
<gene>
    <name evidence="1" type="ORF">METZ01_LOCUS212197</name>
</gene>
<accession>A0A382FAX8</accession>
<reference evidence="1" key="1">
    <citation type="submission" date="2018-05" db="EMBL/GenBank/DDBJ databases">
        <authorList>
            <person name="Lanie J.A."/>
            <person name="Ng W.-L."/>
            <person name="Kazmierczak K.M."/>
            <person name="Andrzejewski T.M."/>
            <person name="Davidsen T.M."/>
            <person name="Wayne K.J."/>
            <person name="Tettelin H."/>
            <person name="Glass J.I."/>
            <person name="Rusch D."/>
            <person name="Podicherti R."/>
            <person name="Tsui H.-C.T."/>
            <person name="Winkler M.E."/>
        </authorList>
    </citation>
    <scope>NUCLEOTIDE SEQUENCE</scope>
</reference>
<organism evidence="1">
    <name type="scientific">marine metagenome</name>
    <dbReference type="NCBI Taxonomy" id="408172"/>
    <lineage>
        <taxon>unclassified sequences</taxon>
        <taxon>metagenomes</taxon>
        <taxon>ecological metagenomes</taxon>
    </lineage>
</organism>
<evidence type="ECO:0000313" key="1">
    <source>
        <dbReference type="EMBL" id="SVB59343.1"/>
    </source>
</evidence>
<feature type="non-terminal residue" evidence="1">
    <location>
        <position position="37"/>
    </location>
</feature>
<protein>
    <submittedName>
        <fullName evidence="1">Uncharacterized protein</fullName>
    </submittedName>
</protein>
<dbReference type="EMBL" id="UINC01048608">
    <property type="protein sequence ID" value="SVB59343.1"/>
    <property type="molecule type" value="Genomic_DNA"/>
</dbReference>